<dbReference type="Pfam" id="PF00085">
    <property type="entry name" value="Thioredoxin"/>
    <property type="match status" value="1"/>
</dbReference>
<dbReference type="CDD" id="cd07920">
    <property type="entry name" value="Pumilio"/>
    <property type="match status" value="1"/>
</dbReference>
<dbReference type="InterPro" id="IPR012940">
    <property type="entry name" value="NABP"/>
</dbReference>
<dbReference type="InterPro" id="IPR001313">
    <property type="entry name" value="Pumilio_RNA-bd_rpt"/>
</dbReference>
<evidence type="ECO:0000256" key="3">
    <source>
        <dbReference type="ARBA" id="ARBA00022737"/>
    </source>
</evidence>
<feature type="repeat" description="Pumilio" evidence="7">
    <location>
        <begin position="1060"/>
        <end position="1095"/>
    </location>
</feature>
<dbReference type="PROSITE" id="PS50303">
    <property type="entry name" value="PUM_HD"/>
    <property type="match status" value="1"/>
</dbReference>
<comment type="function">
    <text evidence="6">Sequence-specific RNA-binding protein that regulates translation and mRNA stability by binding the 3'-UTR of target mRNAs. Binds the APUM-binding elements (APBEs) in the 3'-UTR mRNA sequence of CLV1, PNH, WUS and FAS2.</text>
</comment>
<evidence type="ECO:0000313" key="11">
    <source>
        <dbReference type="EMBL" id="KAG6573846.1"/>
    </source>
</evidence>
<dbReference type="Pfam" id="PF07990">
    <property type="entry name" value="NABP"/>
    <property type="match status" value="2"/>
</dbReference>
<feature type="repeat" description="Pumilio" evidence="7">
    <location>
        <begin position="951"/>
        <end position="986"/>
    </location>
</feature>
<gene>
    <name evidence="11" type="primary">APUM4</name>
    <name evidence="11" type="ORF">SDJN03_27733</name>
</gene>
<dbReference type="AlphaFoldDB" id="A0AAV6M1B0"/>
<dbReference type="EMBL" id="JAGKQH010000018">
    <property type="protein sequence ID" value="KAG6573846.1"/>
    <property type="molecule type" value="Genomic_DNA"/>
</dbReference>
<evidence type="ECO:0000256" key="4">
    <source>
        <dbReference type="ARBA" id="ARBA00022845"/>
    </source>
</evidence>
<feature type="repeat" description="Pumilio" evidence="7">
    <location>
        <begin position="915"/>
        <end position="950"/>
    </location>
</feature>
<comment type="subcellular location">
    <subcellularLocation>
        <location evidence="1">Cytoplasm</location>
    </subcellularLocation>
</comment>
<evidence type="ECO:0000256" key="5">
    <source>
        <dbReference type="ARBA" id="ARBA00022884"/>
    </source>
</evidence>
<protein>
    <submittedName>
        <fullName evidence="11">Pumilio-like 4</fullName>
    </submittedName>
</protein>
<dbReference type="InterPro" id="IPR013766">
    <property type="entry name" value="Thioredoxin_domain"/>
</dbReference>
<feature type="compositionally biased region" description="Polar residues" evidence="8">
    <location>
        <begin position="528"/>
        <end position="545"/>
    </location>
</feature>
<dbReference type="CDD" id="cd02947">
    <property type="entry name" value="TRX_family"/>
    <property type="match status" value="1"/>
</dbReference>
<proteinExistence type="predicted"/>
<reference evidence="11 12" key="1">
    <citation type="journal article" date="2021" name="Hortic Res">
        <title>The domestication of Cucurbita argyrosperma as revealed by the genome of its wild relative.</title>
        <authorList>
            <person name="Barrera-Redondo J."/>
            <person name="Sanchez-de la Vega G."/>
            <person name="Aguirre-Liguori J.A."/>
            <person name="Castellanos-Morales G."/>
            <person name="Gutierrez-Guerrero Y.T."/>
            <person name="Aguirre-Dugua X."/>
            <person name="Aguirre-Planter E."/>
            <person name="Tenaillon M.I."/>
            <person name="Lira-Saade R."/>
            <person name="Eguiarte L.E."/>
        </authorList>
    </citation>
    <scope>NUCLEOTIDE SEQUENCE [LARGE SCALE GENOMIC DNA]</scope>
    <source>
        <strain evidence="11">JBR-2021</strain>
    </source>
</reference>
<feature type="non-terminal residue" evidence="11">
    <location>
        <position position="1"/>
    </location>
</feature>
<feature type="domain" description="PUM-HD" evidence="9">
    <location>
        <begin position="859"/>
        <end position="1199"/>
    </location>
</feature>
<dbReference type="Pfam" id="PF00806">
    <property type="entry name" value="PUF"/>
    <property type="match status" value="8"/>
</dbReference>
<evidence type="ECO:0000259" key="9">
    <source>
        <dbReference type="PROSITE" id="PS50303"/>
    </source>
</evidence>
<dbReference type="GO" id="GO:0003729">
    <property type="term" value="F:mRNA binding"/>
    <property type="evidence" value="ECO:0007669"/>
    <property type="project" value="UniProtKB-ARBA"/>
</dbReference>
<dbReference type="InterPro" id="IPR033712">
    <property type="entry name" value="Pumilio_RNA-bd"/>
</dbReference>
<evidence type="ECO:0000256" key="1">
    <source>
        <dbReference type="ARBA" id="ARBA00004496"/>
    </source>
</evidence>
<feature type="compositionally biased region" description="Polar residues" evidence="8">
    <location>
        <begin position="666"/>
        <end position="683"/>
    </location>
</feature>
<dbReference type="PROSITE" id="PS51352">
    <property type="entry name" value="THIOREDOXIN_2"/>
    <property type="match status" value="1"/>
</dbReference>
<keyword evidence="5" id="KW-0694">RNA-binding</keyword>
<feature type="region of interest" description="Disordered" evidence="8">
    <location>
        <begin position="660"/>
        <end position="691"/>
    </location>
</feature>
<feature type="repeat" description="Pumilio" evidence="7">
    <location>
        <begin position="1132"/>
        <end position="1173"/>
    </location>
</feature>
<keyword evidence="4" id="KW-0810">Translation regulation</keyword>
<feature type="repeat" description="Pumilio" evidence="7">
    <location>
        <begin position="987"/>
        <end position="1022"/>
    </location>
</feature>
<evidence type="ECO:0000256" key="8">
    <source>
        <dbReference type="SAM" id="MobiDB-lite"/>
    </source>
</evidence>
<comment type="caution">
    <text evidence="11">The sequence shown here is derived from an EMBL/GenBank/DDBJ whole genome shotgun (WGS) entry which is preliminary data.</text>
</comment>
<evidence type="ECO:0000256" key="2">
    <source>
        <dbReference type="ARBA" id="ARBA00022490"/>
    </source>
</evidence>
<sequence length="1219" mass="134784">MVKVLPVHFGTVKSFPKLDARFDLPAAKLTVSGFNRLPLSQKFPPLSLKVSATGEKISVLGDWTQESSLQFRDESPVSIELKSICSELEFDKAIMDAEKRNEPVIIVWMANWCRNYIYLKPQLERLAADYYPRLQFYCIDVNMVPHKLVVRAGLAKMPAIQLWKDSKKQDEVIGLYKAYLVVNDVQKMIEPSRAVDSLSLDRIGVSLWRIFLQSLKSLKMASGSNTDMLPILNDGHQVPLGNFEDNLRTELELLLRENSNQSVTGRDGDLNIYRSGSAPPTVEGSLNAVGSLFTSSYYSELNAKSSTNDRVLSEDEIRSHPDYLSYYYSNDYINPRLPPPLVSKEDWRVAQRFQGSGSSLGRQEDWNWKKSVDGNTSSSLFSMQPGSSVQRAEKNSSNVMEFGGANGNNVSRNALSEWHDRGRDGLVGSCGDGLGLGARRKSFADIVQEGLGESASLSGQLSRPASHNSFGDVDTMGMTDIKPLGLCNGVGGSIEDLLNSGPPGFVGVQSHNKAISHSFLNPNCSALSRSTTPEPQLVGRSSSSGLPPVGSRVFPVEKKNITVFKVQNGHSAGFTEPPDISGLHLSSIRPEDGVNGVQSRLHLDHGEQSDFLINMSNGIHTRTLPEFSDKNLSQPSDNIDLARKSGIVMNLRAPTMHSHENVNFPKRTSSSTSLYTKANSSGFGSKEGPTIHLQNPNLSMDLPGYTSGDLAINMNHNSALNSYGTSDHIKLPSGTSDRAVHAGSSLQSHNYYGITQGDLQGLRSAYLESLLAQQKQHYELSLSGNSSVYNNRLYANTLYGSGIPYLADQVLDSGLSSVGHGGTMLQNERILRFNSLMRNSIGAQGSWQPDIGSSVDESFPSTLLDEFKSNKTRSFELSDIVDHVIEFSMDQYGSRFIQQKLETANVVEKTKIFPEIIPHARTLMTDVFGNYVIQKFFEHGTESQRKELADQVSGHVLPLSLQMYGCRVIQKALEVVGSDQQAQMVAELDGSVMKCVRDQNGNHVIQKCIECVPQDRIQFIISSFYGQVLALSTHPYGCRVIQRVLEHCNDLNTQQIIMDEIMQSVCLLSQDQYGNYVIQHVLQFGKPHERSAIISKLAGQIVKMSQQKFASNVVEKCLTFGSPEERQLLINEILGSTDENEPLQAMMKDPFGNYVVQKVLESCDDHSLELILSRIRVHLNSLKRYTYGKHIVSRVEKLITTGERRIGQSASASSFSSSR</sequence>
<feature type="region of interest" description="Disordered" evidence="8">
    <location>
        <begin position="528"/>
        <end position="550"/>
    </location>
</feature>
<dbReference type="PANTHER" id="PTHR12537">
    <property type="entry name" value="RNA BINDING PROTEIN PUMILIO-RELATED"/>
    <property type="match status" value="1"/>
</dbReference>
<feature type="repeat" description="Pumilio" evidence="7">
    <location>
        <begin position="1023"/>
        <end position="1059"/>
    </location>
</feature>
<organism evidence="11 12">
    <name type="scientific">Cucurbita argyrosperma subsp. sororia</name>
    <dbReference type="NCBI Taxonomy" id="37648"/>
    <lineage>
        <taxon>Eukaryota</taxon>
        <taxon>Viridiplantae</taxon>
        <taxon>Streptophyta</taxon>
        <taxon>Embryophyta</taxon>
        <taxon>Tracheophyta</taxon>
        <taxon>Spermatophyta</taxon>
        <taxon>Magnoliopsida</taxon>
        <taxon>eudicotyledons</taxon>
        <taxon>Gunneridae</taxon>
        <taxon>Pentapetalae</taxon>
        <taxon>rosids</taxon>
        <taxon>fabids</taxon>
        <taxon>Cucurbitales</taxon>
        <taxon>Cucurbitaceae</taxon>
        <taxon>Cucurbiteae</taxon>
        <taxon>Cucurbita</taxon>
    </lineage>
</organism>
<dbReference type="PANTHER" id="PTHR12537:SF12">
    <property type="entry name" value="MATERNAL PROTEIN PUMILIO"/>
    <property type="match status" value="1"/>
</dbReference>
<evidence type="ECO:0000256" key="7">
    <source>
        <dbReference type="PROSITE-ProRule" id="PRU00317"/>
    </source>
</evidence>
<dbReference type="FunFam" id="1.25.10.10:FF:000004">
    <property type="entry name" value="Pumilio homolog 1 isoform 2"/>
    <property type="match status" value="1"/>
</dbReference>
<accession>A0AAV6M1B0</accession>
<dbReference type="SMART" id="SM00025">
    <property type="entry name" value="Pumilio"/>
    <property type="match status" value="8"/>
</dbReference>
<dbReference type="GO" id="GO:0005737">
    <property type="term" value="C:cytoplasm"/>
    <property type="evidence" value="ECO:0007669"/>
    <property type="project" value="UniProtKB-SubCell"/>
</dbReference>
<dbReference type="GO" id="GO:0006417">
    <property type="term" value="P:regulation of translation"/>
    <property type="evidence" value="ECO:0007669"/>
    <property type="project" value="UniProtKB-KW"/>
</dbReference>
<evidence type="ECO:0000256" key="6">
    <source>
        <dbReference type="ARBA" id="ARBA00055193"/>
    </source>
</evidence>
<name>A0AAV6M1B0_9ROSI</name>
<dbReference type="Proteomes" id="UP000685013">
    <property type="component" value="Chromosome 18"/>
</dbReference>
<keyword evidence="2" id="KW-0963">Cytoplasm</keyword>
<evidence type="ECO:0000259" key="10">
    <source>
        <dbReference type="PROSITE" id="PS51352"/>
    </source>
</evidence>
<keyword evidence="12" id="KW-1185">Reference proteome</keyword>
<keyword evidence="3" id="KW-0677">Repeat</keyword>
<feature type="domain" description="Thioredoxin" evidence="10">
    <location>
        <begin position="37"/>
        <end position="194"/>
    </location>
</feature>
<feature type="repeat" description="Pumilio" evidence="7">
    <location>
        <begin position="1096"/>
        <end position="1131"/>
    </location>
</feature>
<dbReference type="PROSITE" id="PS50302">
    <property type="entry name" value="PUM"/>
    <property type="match status" value="8"/>
</dbReference>
<feature type="repeat" description="Pumilio" evidence="7">
    <location>
        <begin position="879"/>
        <end position="914"/>
    </location>
</feature>
<dbReference type="InterPro" id="IPR033133">
    <property type="entry name" value="PUM-HD"/>
</dbReference>
<evidence type="ECO:0000313" key="12">
    <source>
        <dbReference type="Proteomes" id="UP000685013"/>
    </source>
</evidence>